<name>A0A7T7XQA7_9SPIR</name>
<feature type="transmembrane region" description="Helical" evidence="2">
    <location>
        <begin position="80"/>
        <end position="101"/>
    </location>
</feature>
<evidence type="ECO:0000313" key="4">
    <source>
        <dbReference type="Proteomes" id="UP000595917"/>
    </source>
</evidence>
<dbReference type="RefSeq" id="WP_215627721.1">
    <property type="nucleotide sequence ID" value="NZ_CP067089.2"/>
</dbReference>
<reference evidence="3" key="1">
    <citation type="submission" date="2021-01" db="EMBL/GenBank/DDBJ databases">
        <title>Description of Breznakiella homolactica.</title>
        <authorList>
            <person name="Song Y."/>
            <person name="Brune A."/>
        </authorList>
    </citation>
    <scope>NUCLEOTIDE SEQUENCE</scope>
    <source>
        <strain evidence="3">RmG30</strain>
    </source>
</reference>
<organism evidence="3 4">
    <name type="scientific">Breznakiella homolactica</name>
    <dbReference type="NCBI Taxonomy" id="2798577"/>
    <lineage>
        <taxon>Bacteria</taxon>
        <taxon>Pseudomonadati</taxon>
        <taxon>Spirochaetota</taxon>
        <taxon>Spirochaetia</taxon>
        <taxon>Spirochaetales</taxon>
        <taxon>Breznakiellaceae</taxon>
        <taxon>Breznakiella</taxon>
    </lineage>
</organism>
<keyword evidence="2" id="KW-0812">Transmembrane</keyword>
<gene>
    <name evidence="3" type="ORF">JFL75_05725</name>
</gene>
<proteinExistence type="predicted"/>
<feature type="compositionally biased region" description="Basic and acidic residues" evidence="1">
    <location>
        <begin position="693"/>
        <end position="703"/>
    </location>
</feature>
<feature type="compositionally biased region" description="Basic and acidic residues" evidence="1">
    <location>
        <begin position="726"/>
        <end position="759"/>
    </location>
</feature>
<sequence length="768" mass="84641">MAEKKEKIPGMFRKPIPEKRFEKRLLKYIEQPAEKKFFRSCFELRDGRYHIVSGLDGKAQKRLKVLAKAIRTNRKMTVRILPLVFAVVLVAAIGIFITVFMNPLIESGIEKGMETIFEARVDVDRFNLNLRRLQVSIGSITVANRDKPMQNLFQIGRMEFRLNPAAIFRGKVYIEEIRADSLQFGTARRVSGALPAYKAKEQQPKEPKAELPPLIDLQNFDAQALIDREYAKLMTPKAYDAAEEAINTAIDKWQGQVANIENRTEELQDTARPVMAINIKELTTPEAITGAIRDITALVKSVQGAVDDVTAVVEGVQEDVETVKYLEQLARNSVTGDIDHLKSYLDFGSGAALNALEPSIKEILTDTAEEYIAYGIRALEVLEKIKALSESLPKQEAKKNQPPTFRGRDVAFPSAEYPRFFLGILASDFTINDWRWGFDLRGVSSDPDLSKQPVVLDLGVSELADGGKVLRDFAFLGSADFRSSAPELFSVDFTGSGFAVKIGDYLKDAGIGGFTGNAAFSLDFYGTRTGGMGGGGDIAITQAALVDPAGTLAEAMDEAIRSVEKVALQIGYDRLPEGDDDFTLSTNLGELVLDILKRTAERYARQAAAEIERVVREYVSAHLEGKLLSGEQLDLLFDIAKGDQNALNQLQNTLEEKQRELERRIQGAVDEVQQQIEDAALQVQNQAEAAAAEAKRQAEEAQRQAEAAAEAARRQAEEAAAQAAAEIKRQAEEAAAEAKRQAEEAAREAAQKALEDAAKKSGIPRLPF</sequence>
<evidence type="ECO:0000256" key="1">
    <source>
        <dbReference type="SAM" id="MobiDB-lite"/>
    </source>
</evidence>
<keyword evidence="2" id="KW-1133">Transmembrane helix</keyword>
<dbReference type="EMBL" id="CP067089">
    <property type="protein sequence ID" value="QQO10417.1"/>
    <property type="molecule type" value="Genomic_DNA"/>
</dbReference>
<evidence type="ECO:0000313" key="3">
    <source>
        <dbReference type="EMBL" id="QQO10417.1"/>
    </source>
</evidence>
<keyword evidence="2" id="KW-0472">Membrane</keyword>
<dbReference type="AlphaFoldDB" id="A0A7T7XQA7"/>
<protein>
    <recommendedName>
        <fullName evidence="5">TIGR03545 family protein</fullName>
    </recommendedName>
</protein>
<evidence type="ECO:0000256" key="2">
    <source>
        <dbReference type="SAM" id="Phobius"/>
    </source>
</evidence>
<dbReference type="KEGG" id="bhc:JFL75_05725"/>
<evidence type="ECO:0008006" key="5">
    <source>
        <dbReference type="Google" id="ProtNLM"/>
    </source>
</evidence>
<keyword evidence="4" id="KW-1185">Reference proteome</keyword>
<dbReference type="Gene3D" id="1.20.120.20">
    <property type="entry name" value="Apolipoprotein"/>
    <property type="match status" value="1"/>
</dbReference>
<dbReference type="Proteomes" id="UP000595917">
    <property type="component" value="Chromosome"/>
</dbReference>
<feature type="region of interest" description="Disordered" evidence="1">
    <location>
        <begin position="692"/>
        <end position="768"/>
    </location>
</feature>
<accession>A0A7T7XQA7</accession>